<keyword evidence="2" id="KW-1185">Reference proteome</keyword>
<dbReference type="Proteomes" id="UP001358586">
    <property type="component" value="Chromosome 4"/>
</dbReference>
<evidence type="ECO:0000313" key="1">
    <source>
        <dbReference type="EMBL" id="KAK5836343.1"/>
    </source>
</evidence>
<name>A0ABR0QBG7_GOSAR</name>
<reference evidence="1 2" key="1">
    <citation type="submission" date="2023-03" db="EMBL/GenBank/DDBJ databases">
        <title>WGS of Gossypium arboreum.</title>
        <authorList>
            <person name="Yu D."/>
        </authorList>
    </citation>
    <scope>NUCLEOTIDE SEQUENCE [LARGE SCALE GENOMIC DNA]</scope>
    <source>
        <tissue evidence="1">Leaf</tissue>
    </source>
</reference>
<accession>A0ABR0QBG7</accession>
<comment type="caution">
    <text evidence="1">The sequence shown here is derived from an EMBL/GenBank/DDBJ whole genome shotgun (WGS) entry which is preliminary data.</text>
</comment>
<sequence length="86" mass="9973">MMLEKGLNSKSNDKMIMPLSLRKTIDALNWEQFCDVQSMPDEDLERKLYANLTTLDANEVLIWKKKVPLTSKSINDLFNLPDVEED</sequence>
<gene>
    <name evidence="1" type="ORF">PVK06_012127</name>
</gene>
<proteinExistence type="predicted"/>
<protein>
    <submittedName>
        <fullName evidence="1">Uncharacterized protein</fullName>
    </submittedName>
</protein>
<evidence type="ECO:0000313" key="2">
    <source>
        <dbReference type="Proteomes" id="UP001358586"/>
    </source>
</evidence>
<organism evidence="1 2">
    <name type="scientific">Gossypium arboreum</name>
    <name type="common">Tree cotton</name>
    <name type="synonym">Gossypium nanking</name>
    <dbReference type="NCBI Taxonomy" id="29729"/>
    <lineage>
        <taxon>Eukaryota</taxon>
        <taxon>Viridiplantae</taxon>
        <taxon>Streptophyta</taxon>
        <taxon>Embryophyta</taxon>
        <taxon>Tracheophyta</taxon>
        <taxon>Spermatophyta</taxon>
        <taxon>Magnoliopsida</taxon>
        <taxon>eudicotyledons</taxon>
        <taxon>Gunneridae</taxon>
        <taxon>Pentapetalae</taxon>
        <taxon>rosids</taxon>
        <taxon>malvids</taxon>
        <taxon>Malvales</taxon>
        <taxon>Malvaceae</taxon>
        <taxon>Malvoideae</taxon>
        <taxon>Gossypium</taxon>
    </lineage>
</organism>
<dbReference type="EMBL" id="JARKNE010000004">
    <property type="protein sequence ID" value="KAK5836343.1"/>
    <property type="molecule type" value="Genomic_DNA"/>
</dbReference>